<keyword evidence="3" id="KW-1185">Reference proteome</keyword>
<gene>
    <name evidence="2" type="ORF">G443_001894</name>
</gene>
<dbReference type="EMBL" id="AUBJ02000001">
    <property type="protein sequence ID" value="MCP2331624.1"/>
    <property type="molecule type" value="Genomic_DNA"/>
</dbReference>
<reference evidence="2 3" key="1">
    <citation type="submission" date="2013-07" db="EMBL/GenBank/DDBJ databases">
        <authorList>
            <consortium name="DOE Joint Genome Institute"/>
            <person name="Reeve W."/>
            <person name="Huntemann M."/>
            <person name="Han J."/>
            <person name="Chen A."/>
            <person name="Kyrpides N."/>
            <person name="Mavromatis K."/>
            <person name="Markowitz V."/>
            <person name="Palaniappan K."/>
            <person name="Ivanova N."/>
            <person name="Schaumberg A."/>
            <person name="Pati A."/>
            <person name="Liolios K."/>
            <person name="Nordberg H.P."/>
            <person name="Cantor M.N."/>
            <person name="Hua S.X."/>
            <person name="Woyke T."/>
        </authorList>
    </citation>
    <scope>NUCLEOTIDE SEQUENCE [LARGE SCALE GENOMIC DNA]</scope>
    <source>
        <strain evidence="2 3">DSM 43889</strain>
    </source>
</reference>
<name>A0ABT1JH56_ACTCY</name>
<accession>A0ABT1JH56</accession>
<protein>
    <submittedName>
        <fullName evidence="2">Uncharacterized protein</fullName>
    </submittedName>
</protein>
<dbReference type="Proteomes" id="UP000791080">
    <property type="component" value="Unassembled WGS sequence"/>
</dbReference>
<proteinExistence type="predicted"/>
<organism evidence="2 3">
    <name type="scientific">Actinoalloteichus caeruleus DSM 43889</name>
    <dbReference type="NCBI Taxonomy" id="1120930"/>
    <lineage>
        <taxon>Bacteria</taxon>
        <taxon>Bacillati</taxon>
        <taxon>Actinomycetota</taxon>
        <taxon>Actinomycetes</taxon>
        <taxon>Pseudonocardiales</taxon>
        <taxon>Pseudonocardiaceae</taxon>
        <taxon>Actinoalloteichus</taxon>
        <taxon>Actinoalloteichus cyanogriseus</taxon>
    </lineage>
</organism>
<sequence>MTDPDLASVASAVAHRATGGLTDGGQSAVTALARLVRARFGDDDRATGSLDAAAADPEDEGRIADLASALARTVAADPGFDAMLRELWSQAQEEGTASPGGGAARPPTG</sequence>
<dbReference type="RefSeq" id="WP_051313822.1">
    <property type="nucleotide sequence ID" value="NZ_AUBJ02000001.1"/>
</dbReference>
<reference evidence="2 3" key="2">
    <citation type="submission" date="2022-06" db="EMBL/GenBank/DDBJ databases">
        <title>Genomic Encyclopedia of Type Strains, Phase I: the one thousand microbial genomes (KMG-I) project.</title>
        <authorList>
            <person name="Kyrpides N."/>
        </authorList>
    </citation>
    <scope>NUCLEOTIDE SEQUENCE [LARGE SCALE GENOMIC DNA]</scope>
    <source>
        <strain evidence="2 3">DSM 43889</strain>
    </source>
</reference>
<evidence type="ECO:0000313" key="2">
    <source>
        <dbReference type="EMBL" id="MCP2331624.1"/>
    </source>
</evidence>
<evidence type="ECO:0000313" key="3">
    <source>
        <dbReference type="Proteomes" id="UP000791080"/>
    </source>
</evidence>
<comment type="caution">
    <text evidence="2">The sequence shown here is derived from an EMBL/GenBank/DDBJ whole genome shotgun (WGS) entry which is preliminary data.</text>
</comment>
<feature type="region of interest" description="Disordered" evidence="1">
    <location>
        <begin position="88"/>
        <end position="109"/>
    </location>
</feature>
<evidence type="ECO:0000256" key="1">
    <source>
        <dbReference type="SAM" id="MobiDB-lite"/>
    </source>
</evidence>